<comment type="function">
    <text evidence="1">Component of the ESCRT-0 complex which is the sorting receptor for ubiquitinated cargo proteins at the multivesicular body (MVB).</text>
</comment>
<dbReference type="GO" id="GO:0010008">
    <property type="term" value="C:endosome membrane"/>
    <property type="evidence" value="ECO:0007669"/>
    <property type="project" value="UniProtKB-SubCell"/>
</dbReference>
<dbReference type="OMA" id="QVYRDWW"/>
<dbReference type="STRING" id="47428.A0A284QLS9"/>
<dbReference type="Proteomes" id="UP000219338">
    <property type="component" value="Unassembled WGS sequence"/>
</dbReference>
<feature type="domain" description="SH3" evidence="13">
    <location>
        <begin position="267"/>
        <end position="326"/>
    </location>
</feature>
<dbReference type="Gene3D" id="2.30.30.40">
    <property type="entry name" value="SH3 Domains"/>
    <property type="match status" value="1"/>
</dbReference>
<evidence type="ECO:0000256" key="9">
    <source>
        <dbReference type="ARBA" id="ARBA00022927"/>
    </source>
</evidence>
<dbReference type="GO" id="GO:0033565">
    <property type="term" value="C:ESCRT-0 complex"/>
    <property type="evidence" value="ECO:0007669"/>
    <property type="project" value="TreeGrafter"/>
</dbReference>
<dbReference type="InterPro" id="IPR002014">
    <property type="entry name" value="VHS_dom"/>
</dbReference>
<keyword evidence="10" id="KW-0472">Membrane</keyword>
<keyword evidence="8" id="KW-0967">Endosome</keyword>
<evidence type="ECO:0000256" key="4">
    <source>
        <dbReference type="ARBA" id="ARBA00017923"/>
    </source>
</evidence>
<feature type="compositionally biased region" description="Pro residues" evidence="12">
    <location>
        <begin position="495"/>
        <end position="504"/>
    </location>
</feature>
<sequence>MFGGGSTNPYDEVVTKTTDENLTSENWELILNLCDKVQEEGQEGARNVIAAVLKRLAHRNPNVQLYALSLSESLSKNCSIELHREIASRAFTQGLEKLITDRTTHEKVRRRALGLIAMWTAEFESDSTLGVMEDCYNSLQAKNYKFEAPQEPPPPTVDDEIRRKEEEELQRVLEISMADKGGRDQWARYNDAASSGAGGSGSSPSLPRASGSSSSYQAPSSSYEAPSYSSGYVPARTPSPKQPQVQQYVTAAAPSTATASVSPPQTNIVTRVRALHTFEPTEPGELGFEKGDVIKVVDRGYKDWWRGQLKGRTGIFPVNYVEAMPEPTAAELGREAEQEAAVFAQAVNVEKLLNMLRSLDPAKDNLADNEEIQELYRSSMALRPKIVKLIDKYSQKRADLVSMNETFVRARTIFDRMMEESLARHSAMYEQPPSATYQPTSQYPVARPDSRGQAPPASYAWNQQPQQPAYGAYPQYAGQYGPQPQPVGSAYGPQPYGPQGPLPYPAQGQGQPGPAPAQAIPAPTRQNSIPVQAPGAVSNQPQGSMPSEAQGALPSPLPAQAQGYMPTQTQGQVPAQTQAAQVLGQAPQQADPTIQPQSQAQVQHQQQIQGRQVAAPYVYDPTTTYSDPNVQAWAQYYAKGGKDLAGAVYFISVPGVTDNLPPHATPVPEPQPQSLQQQPQHQMQANDAGSVETLPSPFPSGDHQSQPVVANEGGRSPVAATATPSWVLPKVSSPARPPGGASSPAPGGAGIDGGYGRSPYYALSGHMAGMNISGDQTQSSTNGYQGVGATA</sequence>
<dbReference type="PRINTS" id="PR00452">
    <property type="entry name" value="SH3DOMAIN"/>
</dbReference>
<comment type="subcellular location">
    <subcellularLocation>
        <location evidence="2">Endosome membrane</location>
        <topology evidence="2">Peripheral membrane protein</topology>
        <orientation evidence="2">Cytoplasmic side</orientation>
    </subcellularLocation>
</comment>
<comment type="similarity">
    <text evidence="3">Belongs to the STAM family.</text>
</comment>
<proteinExistence type="inferred from homology"/>
<evidence type="ECO:0000313" key="16">
    <source>
        <dbReference type="Proteomes" id="UP000219338"/>
    </source>
</evidence>
<dbReference type="Pfam" id="PF03127">
    <property type="entry name" value="GAT"/>
    <property type="match status" value="1"/>
</dbReference>
<dbReference type="PANTHER" id="PTHR45929">
    <property type="entry name" value="JAK PATHWAY SIGNAL TRANSDUCTION ADAPTOR MOLECULE"/>
    <property type="match status" value="1"/>
</dbReference>
<dbReference type="SUPFAM" id="SSF89009">
    <property type="entry name" value="GAT-like domain"/>
    <property type="match status" value="1"/>
</dbReference>
<dbReference type="CDD" id="cd16978">
    <property type="entry name" value="VHS_HSE1"/>
    <property type="match status" value="1"/>
</dbReference>
<dbReference type="InterPro" id="IPR036028">
    <property type="entry name" value="SH3-like_dom_sf"/>
</dbReference>
<dbReference type="OrthoDB" id="10255964at2759"/>
<dbReference type="Pfam" id="PF00790">
    <property type="entry name" value="VHS"/>
    <property type="match status" value="1"/>
</dbReference>
<dbReference type="InterPro" id="IPR003903">
    <property type="entry name" value="UIM_dom"/>
</dbReference>
<feature type="compositionally biased region" description="Polar residues" evidence="12">
    <location>
        <begin position="537"/>
        <end position="547"/>
    </location>
</feature>
<dbReference type="PROSITE" id="PS50002">
    <property type="entry name" value="SH3"/>
    <property type="match status" value="1"/>
</dbReference>
<dbReference type="GO" id="GO:0043328">
    <property type="term" value="P:protein transport to vacuole involved in ubiquitin-dependent protein catabolic process via the multivesicular body sorting pathway"/>
    <property type="evidence" value="ECO:0007669"/>
    <property type="project" value="TreeGrafter"/>
</dbReference>
<dbReference type="CDD" id="cd21386">
    <property type="entry name" value="GAT_Hse1"/>
    <property type="match status" value="1"/>
</dbReference>
<dbReference type="AlphaFoldDB" id="A0A284QLS9"/>
<dbReference type="SMART" id="SM00326">
    <property type="entry name" value="SH3"/>
    <property type="match status" value="1"/>
</dbReference>
<name>A0A284QLS9_ARMOS</name>
<feature type="region of interest" description="Disordered" evidence="12">
    <location>
        <begin position="190"/>
        <end position="248"/>
    </location>
</feature>
<dbReference type="CDD" id="cd11805">
    <property type="entry name" value="SH3_GRB2_like_C"/>
    <property type="match status" value="1"/>
</dbReference>
<evidence type="ECO:0000256" key="5">
    <source>
        <dbReference type="ARBA" id="ARBA00018978"/>
    </source>
</evidence>
<dbReference type="InterPro" id="IPR050670">
    <property type="entry name" value="STAM"/>
</dbReference>
<feature type="region of interest" description="Disordered" evidence="12">
    <location>
        <begin position="660"/>
        <end position="791"/>
    </location>
</feature>
<dbReference type="GO" id="GO:0035091">
    <property type="term" value="F:phosphatidylinositol binding"/>
    <property type="evidence" value="ECO:0007669"/>
    <property type="project" value="InterPro"/>
</dbReference>
<keyword evidence="16" id="KW-1185">Reference proteome</keyword>
<dbReference type="SUPFAM" id="SSF50044">
    <property type="entry name" value="SH3-domain"/>
    <property type="match status" value="1"/>
</dbReference>
<evidence type="ECO:0000256" key="8">
    <source>
        <dbReference type="ARBA" id="ARBA00022753"/>
    </source>
</evidence>
<organism evidence="15 16">
    <name type="scientific">Armillaria ostoyae</name>
    <name type="common">Armillaria root rot fungus</name>
    <dbReference type="NCBI Taxonomy" id="47428"/>
    <lineage>
        <taxon>Eukaryota</taxon>
        <taxon>Fungi</taxon>
        <taxon>Dikarya</taxon>
        <taxon>Basidiomycota</taxon>
        <taxon>Agaricomycotina</taxon>
        <taxon>Agaricomycetes</taxon>
        <taxon>Agaricomycetidae</taxon>
        <taxon>Agaricales</taxon>
        <taxon>Marasmiineae</taxon>
        <taxon>Physalacriaceae</taxon>
        <taxon>Armillaria</taxon>
    </lineage>
</organism>
<keyword evidence="9" id="KW-0653">Protein transport</keyword>
<dbReference type="PRINTS" id="PR00499">
    <property type="entry name" value="P67PHOX"/>
</dbReference>
<dbReference type="PANTHER" id="PTHR45929:SF3">
    <property type="entry name" value="JAK PATHWAY SIGNAL TRANSDUCTION ADAPTOR MOLECULE"/>
    <property type="match status" value="1"/>
</dbReference>
<dbReference type="InterPro" id="IPR004152">
    <property type="entry name" value="GAT_dom"/>
</dbReference>
<evidence type="ECO:0000256" key="10">
    <source>
        <dbReference type="ARBA" id="ARBA00023136"/>
    </source>
</evidence>
<dbReference type="Gene3D" id="1.20.5.1940">
    <property type="match status" value="1"/>
</dbReference>
<feature type="domain" description="VHS" evidence="14">
    <location>
        <begin position="17"/>
        <end position="147"/>
    </location>
</feature>
<dbReference type="GO" id="GO:0043130">
    <property type="term" value="F:ubiquitin binding"/>
    <property type="evidence" value="ECO:0007669"/>
    <property type="project" value="InterPro"/>
</dbReference>
<feature type="compositionally biased region" description="Low complexity" evidence="12">
    <location>
        <begin position="732"/>
        <end position="746"/>
    </location>
</feature>
<gene>
    <name evidence="15" type="ORF">ARMOST_00654</name>
</gene>
<feature type="compositionally biased region" description="Low complexity" evidence="12">
    <location>
        <begin position="672"/>
        <end position="684"/>
    </location>
</feature>
<dbReference type="Gene3D" id="1.25.40.90">
    <property type="match status" value="1"/>
</dbReference>
<dbReference type="InterPro" id="IPR008942">
    <property type="entry name" value="ENTH_VHS"/>
</dbReference>
<dbReference type="Pfam" id="PF00018">
    <property type="entry name" value="SH3_1"/>
    <property type="match status" value="1"/>
</dbReference>
<evidence type="ECO:0000259" key="13">
    <source>
        <dbReference type="PROSITE" id="PS50002"/>
    </source>
</evidence>
<keyword evidence="7" id="KW-0813">Transport</keyword>
<evidence type="ECO:0000256" key="12">
    <source>
        <dbReference type="SAM" id="MobiDB-lite"/>
    </source>
</evidence>
<evidence type="ECO:0000259" key="14">
    <source>
        <dbReference type="PROSITE" id="PS50179"/>
    </source>
</evidence>
<protein>
    <recommendedName>
        <fullName evidence="4">Class E vacuolar protein-sorting machinery protein HSE1</fullName>
    </recommendedName>
    <alternativeName>
        <fullName evidence="5">Class E vacuolar protein-sorting machinery protein hse1</fullName>
    </alternativeName>
</protein>
<accession>A0A284QLS9</accession>
<evidence type="ECO:0000256" key="2">
    <source>
        <dbReference type="ARBA" id="ARBA00004125"/>
    </source>
</evidence>
<dbReference type="SUPFAM" id="SSF48464">
    <property type="entry name" value="ENTH/VHS domain"/>
    <property type="match status" value="1"/>
</dbReference>
<feature type="compositionally biased region" description="Polar residues" evidence="12">
    <location>
        <begin position="583"/>
        <end position="594"/>
    </location>
</feature>
<dbReference type="InterPro" id="IPR001452">
    <property type="entry name" value="SH3_domain"/>
</dbReference>
<evidence type="ECO:0000256" key="3">
    <source>
        <dbReference type="ARBA" id="ARBA00009666"/>
    </source>
</evidence>
<feature type="compositionally biased region" description="Gly residues" evidence="12">
    <location>
        <begin position="747"/>
        <end position="756"/>
    </location>
</feature>
<evidence type="ECO:0000256" key="11">
    <source>
        <dbReference type="PROSITE-ProRule" id="PRU00192"/>
    </source>
</evidence>
<evidence type="ECO:0000256" key="1">
    <source>
        <dbReference type="ARBA" id="ARBA00002654"/>
    </source>
</evidence>
<feature type="compositionally biased region" description="Polar residues" evidence="12">
    <location>
        <begin position="433"/>
        <end position="443"/>
    </location>
</feature>
<feature type="compositionally biased region" description="Polar residues" evidence="12">
    <location>
        <begin position="773"/>
        <end position="784"/>
    </location>
</feature>
<evidence type="ECO:0000256" key="7">
    <source>
        <dbReference type="ARBA" id="ARBA00022448"/>
    </source>
</evidence>
<feature type="region of interest" description="Disordered" evidence="12">
    <location>
        <begin position="583"/>
        <end position="607"/>
    </location>
</feature>
<reference evidence="16" key="1">
    <citation type="journal article" date="2017" name="Nat. Ecol. Evol.">
        <title>Genome expansion and lineage-specific genetic innovations in the forest pathogenic fungi Armillaria.</title>
        <authorList>
            <person name="Sipos G."/>
            <person name="Prasanna A.N."/>
            <person name="Walter M.C."/>
            <person name="O'Connor E."/>
            <person name="Balint B."/>
            <person name="Krizsan K."/>
            <person name="Kiss B."/>
            <person name="Hess J."/>
            <person name="Varga T."/>
            <person name="Slot J."/>
            <person name="Riley R."/>
            <person name="Boka B."/>
            <person name="Rigling D."/>
            <person name="Barry K."/>
            <person name="Lee J."/>
            <person name="Mihaltcheva S."/>
            <person name="LaButti K."/>
            <person name="Lipzen A."/>
            <person name="Waldron R."/>
            <person name="Moloney N.M."/>
            <person name="Sperisen C."/>
            <person name="Kredics L."/>
            <person name="Vagvoelgyi C."/>
            <person name="Patrignani A."/>
            <person name="Fitzpatrick D."/>
            <person name="Nagy I."/>
            <person name="Doyle S."/>
            <person name="Anderson J.B."/>
            <person name="Grigoriev I.V."/>
            <person name="Gueldener U."/>
            <person name="Muensterkoetter M."/>
            <person name="Nagy L.G."/>
        </authorList>
    </citation>
    <scope>NUCLEOTIDE SEQUENCE [LARGE SCALE GENOMIC DNA]</scope>
    <source>
        <strain evidence="16">C18/9</strain>
    </source>
</reference>
<dbReference type="EMBL" id="FUEG01000001">
    <property type="protein sequence ID" value="SJK97402.1"/>
    <property type="molecule type" value="Genomic_DNA"/>
</dbReference>
<feature type="region of interest" description="Disordered" evidence="12">
    <location>
        <begin position="429"/>
        <end position="554"/>
    </location>
</feature>
<feature type="compositionally biased region" description="Low complexity" evidence="12">
    <location>
        <begin position="595"/>
        <end position="607"/>
    </location>
</feature>
<dbReference type="SMART" id="SM00288">
    <property type="entry name" value="VHS"/>
    <property type="match status" value="1"/>
</dbReference>
<feature type="compositionally biased region" description="Low complexity" evidence="12">
    <location>
        <begin position="463"/>
        <end position="482"/>
    </location>
</feature>
<feature type="compositionally biased region" description="Low complexity" evidence="12">
    <location>
        <begin position="202"/>
        <end position="232"/>
    </location>
</feature>
<keyword evidence="6 11" id="KW-0728">SH3 domain</keyword>
<evidence type="ECO:0000256" key="6">
    <source>
        <dbReference type="ARBA" id="ARBA00022443"/>
    </source>
</evidence>
<evidence type="ECO:0000313" key="15">
    <source>
        <dbReference type="EMBL" id="SJK97402.1"/>
    </source>
</evidence>
<dbReference type="PROSITE" id="PS50330">
    <property type="entry name" value="UIM"/>
    <property type="match status" value="1"/>
</dbReference>
<dbReference type="PROSITE" id="PS50179">
    <property type="entry name" value="VHS"/>
    <property type="match status" value="1"/>
</dbReference>